<organism evidence="4 5">
    <name type="scientific">Zophobas morio</name>
    <dbReference type="NCBI Taxonomy" id="2755281"/>
    <lineage>
        <taxon>Eukaryota</taxon>
        <taxon>Metazoa</taxon>
        <taxon>Ecdysozoa</taxon>
        <taxon>Arthropoda</taxon>
        <taxon>Hexapoda</taxon>
        <taxon>Insecta</taxon>
        <taxon>Pterygota</taxon>
        <taxon>Neoptera</taxon>
        <taxon>Endopterygota</taxon>
        <taxon>Coleoptera</taxon>
        <taxon>Polyphaga</taxon>
        <taxon>Cucujiformia</taxon>
        <taxon>Tenebrionidae</taxon>
        <taxon>Zophobas</taxon>
    </lineage>
</organism>
<dbReference type="Pfam" id="PF08240">
    <property type="entry name" value="ADH_N"/>
    <property type="match status" value="1"/>
</dbReference>
<dbReference type="SUPFAM" id="SSF50129">
    <property type="entry name" value="GroES-like"/>
    <property type="match status" value="1"/>
</dbReference>
<dbReference type="InterPro" id="IPR036291">
    <property type="entry name" value="NAD(P)-bd_dom_sf"/>
</dbReference>
<keyword evidence="5" id="KW-1185">Reference proteome</keyword>
<proteinExistence type="predicted"/>
<evidence type="ECO:0000256" key="1">
    <source>
        <dbReference type="ARBA" id="ARBA00023002"/>
    </source>
</evidence>
<dbReference type="PANTHER" id="PTHR43401:SF2">
    <property type="entry name" value="L-THREONINE 3-DEHYDROGENASE"/>
    <property type="match status" value="1"/>
</dbReference>
<evidence type="ECO:0000259" key="3">
    <source>
        <dbReference type="Pfam" id="PF08240"/>
    </source>
</evidence>
<name>A0AA38I806_9CUCU</name>
<keyword evidence="1" id="KW-0560">Oxidoreductase</keyword>
<reference evidence="4" key="1">
    <citation type="journal article" date="2023" name="G3 (Bethesda)">
        <title>Whole genome assemblies of Zophobas morio and Tenebrio molitor.</title>
        <authorList>
            <person name="Kaur S."/>
            <person name="Stinson S.A."/>
            <person name="diCenzo G.C."/>
        </authorList>
    </citation>
    <scope>NUCLEOTIDE SEQUENCE</scope>
    <source>
        <strain evidence="4">QUZm001</strain>
    </source>
</reference>
<dbReference type="SUPFAM" id="SSF51735">
    <property type="entry name" value="NAD(P)-binding Rossmann-fold domains"/>
    <property type="match status" value="1"/>
</dbReference>
<evidence type="ECO:0000313" key="5">
    <source>
        <dbReference type="Proteomes" id="UP001168821"/>
    </source>
</evidence>
<gene>
    <name evidence="4" type="ORF">Zmor_017017</name>
</gene>
<sequence>MDAIQFRSEEQKIECVTVPVPVITHPREVLVKVAYSGVCGTDLHIIHGAFPCNPRPLTLGHEFSATVVDYGPLVTTLSKGDHVIVDPNSACHKCHFCHTGNPHFCTTGGFYANLGVKNHGGWGEYCLCSIEQVYKLPTTISLKTAALAEPVSCISHGWDLVSPLPLGGDVLVIGAGIIGTLWACLLHLHGHRRVTVVELNARRRHLIGGLMGEMGYDVVAPEDVKMDGGGFDLVVDCSGYGPAVEKGVELLKSGGKICMFGVAPPGVKISVSPYMIYMKELTLLSVKVNPFSFTKAVALVEAMADKYLDYDKLGIKVFKLREFQEALKALKNGDITKAIFEV</sequence>
<dbReference type="InterPro" id="IPR013149">
    <property type="entry name" value="ADH-like_C"/>
</dbReference>
<dbReference type="Pfam" id="PF00107">
    <property type="entry name" value="ADH_zinc_N"/>
    <property type="match status" value="1"/>
</dbReference>
<dbReference type="Proteomes" id="UP001168821">
    <property type="component" value="Unassembled WGS sequence"/>
</dbReference>
<evidence type="ECO:0000259" key="2">
    <source>
        <dbReference type="Pfam" id="PF00107"/>
    </source>
</evidence>
<dbReference type="PANTHER" id="PTHR43401">
    <property type="entry name" value="L-THREONINE 3-DEHYDROGENASE"/>
    <property type="match status" value="1"/>
</dbReference>
<dbReference type="InterPro" id="IPR050129">
    <property type="entry name" value="Zn_alcohol_dh"/>
</dbReference>
<dbReference type="Gene3D" id="3.40.50.720">
    <property type="entry name" value="NAD(P)-binding Rossmann-like Domain"/>
    <property type="match status" value="1"/>
</dbReference>
<comment type="caution">
    <text evidence="4">The sequence shown here is derived from an EMBL/GenBank/DDBJ whole genome shotgun (WGS) entry which is preliminary data.</text>
</comment>
<feature type="domain" description="Alcohol dehydrogenase-like N-terminal" evidence="3">
    <location>
        <begin position="26"/>
        <end position="137"/>
    </location>
</feature>
<dbReference type="EMBL" id="JALNTZ010000005">
    <property type="protein sequence ID" value="KAJ3650942.1"/>
    <property type="molecule type" value="Genomic_DNA"/>
</dbReference>
<evidence type="ECO:0008006" key="6">
    <source>
        <dbReference type="Google" id="ProtNLM"/>
    </source>
</evidence>
<dbReference type="InterPro" id="IPR013154">
    <property type="entry name" value="ADH-like_N"/>
</dbReference>
<dbReference type="InterPro" id="IPR011032">
    <property type="entry name" value="GroES-like_sf"/>
</dbReference>
<accession>A0AA38I806</accession>
<dbReference type="Gene3D" id="3.90.180.10">
    <property type="entry name" value="Medium-chain alcohol dehydrogenases, catalytic domain"/>
    <property type="match status" value="1"/>
</dbReference>
<dbReference type="GO" id="GO:0016491">
    <property type="term" value="F:oxidoreductase activity"/>
    <property type="evidence" value="ECO:0007669"/>
    <property type="project" value="UniProtKB-KW"/>
</dbReference>
<dbReference type="AlphaFoldDB" id="A0AA38I806"/>
<evidence type="ECO:0000313" key="4">
    <source>
        <dbReference type="EMBL" id="KAJ3650942.1"/>
    </source>
</evidence>
<protein>
    <recommendedName>
        <fullName evidence="6">Sorbitol dehydrogenase</fullName>
    </recommendedName>
</protein>
<feature type="domain" description="Alcohol dehydrogenase-like C-terminal" evidence="2">
    <location>
        <begin position="178"/>
        <end position="290"/>
    </location>
</feature>